<accession>A0ABR6BTA3</accession>
<proteinExistence type="predicted"/>
<evidence type="ECO:0000313" key="5">
    <source>
        <dbReference type="EMBL" id="MBA8930163.1"/>
    </source>
</evidence>
<dbReference type="GO" id="GO:0003677">
    <property type="term" value="F:DNA binding"/>
    <property type="evidence" value="ECO:0007669"/>
    <property type="project" value="UniProtKB-KW"/>
</dbReference>
<evidence type="ECO:0000259" key="4">
    <source>
        <dbReference type="PROSITE" id="PS51118"/>
    </source>
</evidence>
<keyword evidence="6" id="KW-1185">Reference proteome</keyword>
<dbReference type="EMBL" id="JACJID010000006">
    <property type="protein sequence ID" value="MBA8930163.1"/>
    <property type="molecule type" value="Genomic_DNA"/>
</dbReference>
<evidence type="ECO:0000256" key="2">
    <source>
        <dbReference type="ARBA" id="ARBA00023125"/>
    </source>
</evidence>
<keyword evidence="3" id="KW-0804">Transcription</keyword>
<dbReference type="InterPro" id="IPR002577">
    <property type="entry name" value="HTH_HxlR"/>
</dbReference>
<sequence length="111" mass="12666">MSRPYVCGLDAAVDMIGGKWKVLLLWAMHDQPRRFGELRRLLPGISEKVLTQHLREMAADQIVRREAFDETVPRVEYSLSEFGLSLHEALRPLGAWGTQHMDRIAEVRAPA</sequence>
<evidence type="ECO:0000256" key="1">
    <source>
        <dbReference type="ARBA" id="ARBA00023015"/>
    </source>
</evidence>
<dbReference type="Proteomes" id="UP000517916">
    <property type="component" value="Unassembled WGS sequence"/>
</dbReference>
<evidence type="ECO:0000256" key="3">
    <source>
        <dbReference type="ARBA" id="ARBA00023163"/>
    </source>
</evidence>
<keyword evidence="1" id="KW-0805">Transcription regulation</keyword>
<dbReference type="InterPro" id="IPR036388">
    <property type="entry name" value="WH-like_DNA-bd_sf"/>
</dbReference>
<keyword evidence="2 5" id="KW-0238">DNA-binding</keyword>
<dbReference type="PROSITE" id="PS51118">
    <property type="entry name" value="HTH_HXLR"/>
    <property type="match status" value="1"/>
</dbReference>
<gene>
    <name evidence="5" type="ORF">BC739_007396</name>
</gene>
<reference evidence="5 6" key="1">
    <citation type="submission" date="2020-08" db="EMBL/GenBank/DDBJ databases">
        <title>Genomic Encyclopedia of Archaeal and Bacterial Type Strains, Phase II (KMG-II): from individual species to whole genera.</title>
        <authorList>
            <person name="Goeker M."/>
        </authorList>
    </citation>
    <scope>NUCLEOTIDE SEQUENCE [LARGE SCALE GENOMIC DNA]</scope>
    <source>
        <strain evidence="5 6">DSM 43850</strain>
    </source>
</reference>
<dbReference type="Gene3D" id="1.10.10.10">
    <property type="entry name" value="Winged helix-like DNA-binding domain superfamily/Winged helix DNA-binding domain"/>
    <property type="match status" value="1"/>
</dbReference>
<dbReference type="SUPFAM" id="SSF46785">
    <property type="entry name" value="Winged helix' DNA-binding domain"/>
    <property type="match status" value="1"/>
</dbReference>
<evidence type="ECO:0000313" key="6">
    <source>
        <dbReference type="Proteomes" id="UP000517916"/>
    </source>
</evidence>
<feature type="domain" description="HTH hxlR-type" evidence="4">
    <location>
        <begin position="7"/>
        <end position="105"/>
    </location>
</feature>
<dbReference type="PANTHER" id="PTHR33204:SF29">
    <property type="entry name" value="TRANSCRIPTIONAL REGULATOR"/>
    <property type="match status" value="1"/>
</dbReference>
<organism evidence="5 6">
    <name type="scientific">Kutzneria viridogrisea</name>
    <dbReference type="NCBI Taxonomy" id="47990"/>
    <lineage>
        <taxon>Bacteria</taxon>
        <taxon>Bacillati</taxon>
        <taxon>Actinomycetota</taxon>
        <taxon>Actinomycetes</taxon>
        <taxon>Pseudonocardiales</taxon>
        <taxon>Pseudonocardiaceae</taxon>
        <taxon>Kutzneria</taxon>
    </lineage>
</organism>
<protein>
    <submittedName>
        <fullName evidence="5">DNA-binding HxlR family transcriptional regulator</fullName>
    </submittedName>
</protein>
<comment type="caution">
    <text evidence="5">The sequence shown here is derived from an EMBL/GenBank/DDBJ whole genome shotgun (WGS) entry which is preliminary data.</text>
</comment>
<dbReference type="Pfam" id="PF01638">
    <property type="entry name" value="HxlR"/>
    <property type="match status" value="1"/>
</dbReference>
<name>A0ABR6BTA3_9PSEU</name>
<dbReference type="PANTHER" id="PTHR33204">
    <property type="entry name" value="TRANSCRIPTIONAL REGULATOR, MARR FAMILY"/>
    <property type="match status" value="1"/>
</dbReference>
<dbReference type="InterPro" id="IPR036390">
    <property type="entry name" value="WH_DNA-bd_sf"/>
</dbReference>